<feature type="compositionally biased region" description="Basic and acidic residues" evidence="1">
    <location>
        <begin position="433"/>
        <end position="448"/>
    </location>
</feature>
<dbReference type="PANTHER" id="PTHR15439">
    <property type="entry name" value="RETINOBLASTOMA-BINDING PROTEIN 6"/>
    <property type="match status" value="1"/>
</dbReference>
<dbReference type="Proteomes" id="UP000275078">
    <property type="component" value="Unassembled WGS sequence"/>
</dbReference>
<feature type="compositionally biased region" description="Basic and acidic residues" evidence="1">
    <location>
        <begin position="1"/>
        <end position="15"/>
    </location>
</feature>
<evidence type="ECO:0000313" key="5">
    <source>
        <dbReference type="Proteomes" id="UP000275078"/>
    </source>
</evidence>
<feature type="compositionally biased region" description="Low complexity" evidence="1">
    <location>
        <begin position="839"/>
        <end position="851"/>
    </location>
</feature>
<feature type="region of interest" description="Disordered" evidence="1">
    <location>
        <begin position="1160"/>
        <end position="1403"/>
    </location>
</feature>
<feature type="compositionally biased region" description="Polar residues" evidence="1">
    <location>
        <begin position="1931"/>
        <end position="1954"/>
    </location>
</feature>
<feature type="compositionally biased region" description="Basic and acidic residues" evidence="1">
    <location>
        <begin position="695"/>
        <end position="711"/>
    </location>
</feature>
<feature type="compositionally biased region" description="Pro residues" evidence="1">
    <location>
        <begin position="877"/>
        <end position="888"/>
    </location>
</feature>
<feature type="compositionally biased region" description="Basic and acidic residues" evidence="1">
    <location>
        <begin position="1008"/>
        <end position="1018"/>
    </location>
</feature>
<feature type="region of interest" description="Disordered" evidence="1">
    <location>
        <begin position="124"/>
        <end position="282"/>
    </location>
</feature>
<dbReference type="GO" id="GO:0006397">
    <property type="term" value="P:mRNA processing"/>
    <property type="evidence" value="ECO:0007669"/>
    <property type="project" value="InterPro"/>
</dbReference>
<feature type="region of interest" description="Disordered" evidence="1">
    <location>
        <begin position="937"/>
        <end position="960"/>
    </location>
</feature>
<keyword evidence="5" id="KW-1185">Reference proteome</keyword>
<feature type="compositionally biased region" description="Basic residues" evidence="1">
    <location>
        <begin position="2046"/>
        <end position="2058"/>
    </location>
</feature>
<feature type="compositionally biased region" description="Basic residues" evidence="1">
    <location>
        <begin position="254"/>
        <end position="268"/>
    </location>
</feature>
<feature type="region of interest" description="Disordered" evidence="1">
    <location>
        <begin position="1"/>
        <end position="39"/>
    </location>
</feature>
<feature type="compositionally biased region" description="Low complexity" evidence="1">
    <location>
        <begin position="1124"/>
        <end position="1148"/>
    </location>
</feature>
<feature type="compositionally biased region" description="Basic residues" evidence="1">
    <location>
        <begin position="1187"/>
        <end position="1199"/>
    </location>
</feature>
<feature type="region of interest" description="Disordered" evidence="1">
    <location>
        <begin position="1005"/>
        <end position="1148"/>
    </location>
</feature>
<feature type="compositionally biased region" description="Pro residues" evidence="1">
    <location>
        <begin position="730"/>
        <end position="740"/>
    </location>
</feature>
<dbReference type="EMBL" id="ML119700">
    <property type="protein sequence ID" value="RPA79311.1"/>
    <property type="molecule type" value="Genomic_DNA"/>
</dbReference>
<feature type="compositionally biased region" description="Polar residues" evidence="1">
    <location>
        <begin position="1064"/>
        <end position="1077"/>
    </location>
</feature>
<feature type="compositionally biased region" description="Pro residues" evidence="1">
    <location>
        <begin position="1285"/>
        <end position="1309"/>
    </location>
</feature>
<gene>
    <name evidence="4" type="ORF">BJ508DRAFT_141738</name>
</gene>
<feature type="compositionally biased region" description="Basic and acidic residues" evidence="1">
    <location>
        <begin position="170"/>
        <end position="186"/>
    </location>
</feature>
<proteinExistence type="predicted"/>
<reference evidence="4 5" key="1">
    <citation type="journal article" date="2018" name="Nat. Ecol. Evol.">
        <title>Pezizomycetes genomes reveal the molecular basis of ectomycorrhizal truffle lifestyle.</title>
        <authorList>
            <person name="Murat C."/>
            <person name="Payen T."/>
            <person name="Noel B."/>
            <person name="Kuo A."/>
            <person name="Morin E."/>
            <person name="Chen J."/>
            <person name="Kohler A."/>
            <person name="Krizsan K."/>
            <person name="Balestrini R."/>
            <person name="Da Silva C."/>
            <person name="Montanini B."/>
            <person name="Hainaut M."/>
            <person name="Levati E."/>
            <person name="Barry K.W."/>
            <person name="Belfiori B."/>
            <person name="Cichocki N."/>
            <person name="Clum A."/>
            <person name="Dockter R.B."/>
            <person name="Fauchery L."/>
            <person name="Guy J."/>
            <person name="Iotti M."/>
            <person name="Le Tacon F."/>
            <person name="Lindquist E.A."/>
            <person name="Lipzen A."/>
            <person name="Malagnac F."/>
            <person name="Mello A."/>
            <person name="Molinier V."/>
            <person name="Miyauchi S."/>
            <person name="Poulain J."/>
            <person name="Riccioni C."/>
            <person name="Rubini A."/>
            <person name="Sitrit Y."/>
            <person name="Splivallo R."/>
            <person name="Traeger S."/>
            <person name="Wang M."/>
            <person name="Zifcakova L."/>
            <person name="Wipf D."/>
            <person name="Zambonelli A."/>
            <person name="Paolocci F."/>
            <person name="Nowrousian M."/>
            <person name="Ottonello S."/>
            <person name="Baldrian P."/>
            <person name="Spatafora J.W."/>
            <person name="Henrissat B."/>
            <person name="Nagy L.G."/>
            <person name="Aury J.M."/>
            <person name="Wincker P."/>
            <person name="Grigoriev I.V."/>
            <person name="Bonfante P."/>
            <person name="Martin F.M."/>
        </authorList>
    </citation>
    <scope>NUCLEOTIDE SEQUENCE [LARGE SCALE GENOMIC DNA]</scope>
    <source>
        <strain evidence="4 5">RN42</strain>
    </source>
</reference>
<feature type="compositionally biased region" description="Basic and acidic residues" evidence="1">
    <location>
        <begin position="212"/>
        <end position="224"/>
    </location>
</feature>
<dbReference type="Pfam" id="PF24340">
    <property type="entry name" value="DH_2"/>
    <property type="match status" value="2"/>
</dbReference>
<evidence type="ECO:0000259" key="3">
    <source>
        <dbReference type="Pfam" id="PF24344"/>
    </source>
</evidence>
<feature type="compositionally biased region" description="Basic and acidic residues" evidence="1">
    <location>
        <begin position="602"/>
        <end position="613"/>
    </location>
</feature>
<feature type="region of interest" description="Disordered" evidence="1">
    <location>
        <begin position="53"/>
        <end position="73"/>
    </location>
</feature>
<feature type="region of interest" description="Disordered" evidence="1">
    <location>
        <begin position="1888"/>
        <end position="2265"/>
    </location>
</feature>
<feature type="compositionally biased region" description="Basic residues" evidence="1">
    <location>
        <begin position="2128"/>
        <end position="2141"/>
    </location>
</feature>
<accession>A0A3N4I552</accession>
<dbReference type="GO" id="GO:0006511">
    <property type="term" value="P:ubiquitin-dependent protein catabolic process"/>
    <property type="evidence" value="ECO:0007669"/>
    <property type="project" value="TreeGrafter"/>
</dbReference>
<dbReference type="GO" id="GO:0005634">
    <property type="term" value="C:nucleus"/>
    <property type="evidence" value="ECO:0007669"/>
    <property type="project" value="TreeGrafter"/>
</dbReference>
<feature type="compositionally biased region" description="Polar residues" evidence="1">
    <location>
        <begin position="1023"/>
        <end position="1035"/>
    </location>
</feature>
<feature type="domain" description="DBL homology" evidence="2">
    <location>
        <begin position="1453"/>
        <end position="1582"/>
    </location>
</feature>
<feature type="compositionally biased region" description="Basic residues" evidence="1">
    <location>
        <begin position="1078"/>
        <end position="1096"/>
    </location>
</feature>
<dbReference type="STRING" id="1160509.A0A3N4I552"/>
<feature type="domain" description="PH" evidence="3">
    <location>
        <begin position="1705"/>
        <end position="1849"/>
    </location>
</feature>
<feature type="compositionally biased region" description="Basic and acidic residues" evidence="1">
    <location>
        <begin position="635"/>
        <end position="649"/>
    </location>
</feature>
<protein>
    <submittedName>
        <fullName evidence="4">Uncharacterized protein</fullName>
    </submittedName>
</protein>
<feature type="compositionally biased region" description="Low complexity" evidence="1">
    <location>
        <begin position="1265"/>
        <end position="1284"/>
    </location>
</feature>
<feature type="compositionally biased region" description="Low complexity" evidence="1">
    <location>
        <begin position="2154"/>
        <end position="2168"/>
    </location>
</feature>
<feature type="compositionally biased region" description="Basic and acidic residues" evidence="1">
    <location>
        <begin position="1200"/>
        <end position="1221"/>
    </location>
</feature>
<evidence type="ECO:0000259" key="2">
    <source>
        <dbReference type="Pfam" id="PF24340"/>
    </source>
</evidence>
<dbReference type="Pfam" id="PF24344">
    <property type="entry name" value="PH_23"/>
    <property type="match status" value="1"/>
</dbReference>
<organism evidence="4 5">
    <name type="scientific">Ascobolus immersus RN42</name>
    <dbReference type="NCBI Taxonomy" id="1160509"/>
    <lineage>
        <taxon>Eukaryota</taxon>
        <taxon>Fungi</taxon>
        <taxon>Dikarya</taxon>
        <taxon>Ascomycota</taxon>
        <taxon>Pezizomycotina</taxon>
        <taxon>Pezizomycetes</taxon>
        <taxon>Pezizales</taxon>
        <taxon>Ascobolaceae</taxon>
        <taxon>Ascobolus</taxon>
    </lineage>
</organism>
<feature type="compositionally biased region" description="Basic residues" evidence="1">
    <location>
        <begin position="2233"/>
        <end position="2254"/>
    </location>
</feature>
<feature type="compositionally biased region" description="Basic and acidic residues" evidence="1">
    <location>
        <begin position="566"/>
        <end position="580"/>
    </location>
</feature>
<feature type="compositionally biased region" description="Acidic residues" evidence="1">
    <location>
        <begin position="1889"/>
        <end position="1898"/>
    </location>
</feature>
<feature type="domain" description="DBL homology" evidence="2">
    <location>
        <begin position="1632"/>
        <end position="1689"/>
    </location>
</feature>
<feature type="region of interest" description="Disordered" evidence="1">
    <location>
        <begin position="877"/>
        <end position="908"/>
    </location>
</feature>
<feature type="compositionally biased region" description="Basic residues" evidence="1">
    <location>
        <begin position="1244"/>
        <end position="1264"/>
    </location>
</feature>
<name>A0A3N4I552_ASCIM</name>
<feature type="compositionally biased region" description="Basic and acidic residues" evidence="1">
    <location>
        <begin position="664"/>
        <end position="688"/>
    </location>
</feature>
<dbReference type="InterPro" id="IPR033489">
    <property type="entry name" value="RBBP6"/>
</dbReference>
<feature type="compositionally biased region" description="Basic residues" evidence="1">
    <location>
        <begin position="650"/>
        <end position="659"/>
    </location>
</feature>
<dbReference type="InterPro" id="IPR056416">
    <property type="entry name" value="DH_2_fung"/>
</dbReference>
<dbReference type="OrthoDB" id="5408934at2759"/>
<dbReference type="GO" id="GO:0061630">
    <property type="term" value="F:ubiquitin protein ligase activity"/>
    <property type="evidence" value="ECO:0007669"/>
    <property type="project" value="InterPro"/>
</dbReference>
<feature type="region of interest" description="Disordered" evidence="1">
    <location>
        <begin position="376"/>
        <end position="749"/>
    </location>
</feature>
<feature type="region of interest" description="Disordered" evidence="1">
    <location>
        <begin position="810"/>
        <end position="853"/>
    </location>
</feature>
<evidence type="ECO:0000256" key="1">
    <source>
        <dbReference type="SAM" id="MobiDB-lite"/>
    </source>
</evidence>
<dbReference type="PANTHER" id="PTHR15439:SF0">
    <property type="entry name" value="CELL DIVISION CYCLE AND APOPTOSIS REGULATOR PROTEIN 1-RELATED"/>
    <property type="match status" value="1"/>
</dbReference>
<feature type="compositionally biased region" description="Acidic residues" evidence="1">
    <location>
        <begin position="2113"/>
        <end position="2123"/>
    </location>
</feature>
<feature type="compositionally biased region" description="Polar residues" evidence="1">
    <location>
        <begin position="497"/>
        <end position="511"/>
    </location>
</feature>
<feature type="compositionally biased region" description="Pro residues" evidence="1">
    <location>
        <begin position="2036"/>
        <end position="2045"/>
    </location>
</feature>
<dbReference type="InterPro" id="IPR056222">
    <property type="entry name" value="PH_23"/>
</dbReference>
<dbReference type="GO" id="GO:0016567">
    <property type="term" value="P:protein ubiquitination"/>
    <property type="evidence" value="ECO:0007669"/>
    <property type="project" value="InterPro"/>
</dbReference>
<sequence length="2675" mass="296760">MPPAEAPRRRLRDPNDIFTHAGPSIHPTYTPSPPKKVQTPLKNLSKIIAGAGMGPGGLGAYVPPPTTTTKKQPKNVFETLQSGANNMGKRRDQTEFERKIDIGNKMGVHDTKSVREKIRQWQANGGGIVSGDPEILPPPPIIPVRSRAGSSVAGSDREGTGGGMWESASEADREVLRERRYKDRERKMRRSKTPNSKYRVAYDSGKEQSSPEQRERRKSYKTDTEWEDAEDGGVRLKKAKTIVVPGDDGIRITPLKRKKTKRRRRSRSPKTSGGEEPEEQDKAMQVYTGGYGADESNLTVATKDMHLERLGSPPANGVVGMPLSRREELGLLMDPNFDATKPVMPEAANAEPKSPALSTGADDGIRVYKGDGIRVYASKRKKKKRQPETETETEERPKGVSLVDEPPTGDVPIVRRRSRRRRRGSPTGTARTGKTDVESLMEELEKAASEMGSNYGSQYGDPLGKEKTGVVNLSGWVPPTRPYSPESASEVAPLRTRSPTKSSPLARSPTKSRGDGLPLPQRQRSNLAGPRDKNWGTRQRPLKREESVKLQGPRAPEPNKLKKKPVVADRPPEHRYDYNTKIEPLQFSRKEAPVAKFLQAKRSAENQAAERRKSSPPAEPAPLKIVKTFAGVLSKAREESSMKRGESLKRSKSKSKKLSVKYSDFSRKDLASRLRDTEAESTDDDKKSPRSPFFLKRDYSVTRKEEKDMLKRSKSKRNHRESSKRQSVPVPAPAPEPPQPQTSIYGYYGSMPPEQVSAVSIPLPESVPSSPELAATVPLPDSLPGSPVLGASNGVVQQPASFVHTHITQRTVAPGQPKPTPAYNKPIEPLSLPKPVVPVPTTTIKTTATPIREQPKPAFVPKIIPMVVEKPQPKPVFPFKLEPPPPLESFPKPDVPLRSSDADSYSGDSYLPPAVNILSEIPEEPSVLEPSILEPPTQEEEFVPQVTPPPPDDENAYIPPGKQLKRFSTIKDAKPMKVKKRVEAWAARIAEEPYVDTFVPEQQIPHGYRNEPAKEVEAHVFPSVTSRHSAKNSMDSGKGLPVNGADARSYETSSRGSAPRTKGDNNSPYASGASGTSRKNKHKHTKHDSHGPKKPKLSSFIQAVKAELLAGRSIRADEVVPPMSGSEARSRSQSRGRSGTSCSTSSCSECKNCVDCMMSSVHSGSKRGLPHVHDLAPPRMPIVHGRSGSRSRSRSKSRARGSERGSERSSERAGSESSRGRAKERKKMQAHADTVSDVSSKPRSEKKKKKDKKDKKDKKKHKSKPSAIISPVASPPINSVQTTPTFPPVPVLAPPKVSPPPPPPPPQPQPQIVVKPESPRPGSPSVLTRTATGTTISESPTSHGGRPTVTPLTDPSSRRSGKTNTVVPAVVPETRDLLQVPSPGPERQASKNSGKLSRKQSRVYQQMETAKTISTADLLTLCSIDVDKPERPKSVRSRQSKASKKKRAKRVAEKVSVDDLLKTLTYEETRYRRELDTLVNDVVPAVIMAALDQTDNDIAKGLQRAIGGNIAGKTINTLPQIMELSTVLNQLQRLHAKIDTTDASKLAAWSRDAVHHYAKYLPAWRQGFQEIIVSVPKYEEAYDFSQDIFTAAGIDPEARKGLESRLDLLAGEADTPEPGEERRTPPIRMKSVKEPEEEKVDVAYLLKRPLVAIKRNAKFFQYLNAKSPTPLTTEAAESWRLLLAKTAARVAEEDQRIEDELAATVVVDQVRSFYSFKQLPFSLDSRNKHVRARDTFQMKMEHPFAGLVEQDVVFILRERKPAAPGPNHEVLVCRQLQGTAQKSLLYPPFSLADLKARLERDGMTVHVRYEYTITDRNTGVQRRMRQMFRIFSAKPGVAKDWARMLGHADDIREIVFEDEVRRVAEEKRREEEEDERLRRELQVRREMDLEAIEEEGGSESESGVDERDATFASVRQKGQSEVTTPVRMDSKSTVASSTGLRRSSAVSRKSSTNPIVRRSSSRRTKSTTISRESSKHSAKSVKSPKYEDPAYENGLFAMPTTTLNDIPELAVPETRHLDDTTTSESDDDGHQAESEGPPPPPPPHRVPSRSKMAARRTKSPSISESLRIKPHIALKPVVIAPSKRPGVGRRNSSPLKHEYQPSIASAMSHEEFSQSEEEYDDEEEHFHKSSPRPRPHSRSRSHSGSEMSVDDYRTSASDDTSSISSTSDGSEDIERSFKSLSIQHTDEEMLKPPPAVKVDELDTSDFTTTSDADTSEDERRAEAAKLATLSRQVSHRSQKSHHSRRSHHSQRSRKSIRDVRSEEELDEERDYAMPLMIIEPRNKLHPTRKLSIIKTKQAPAPVPDSPKQRPAVGLNGYATLFVWKDGCRWELEVSEELRVRITFGKLELHLKREDDDKLLLEAQNLARAHPNGDYETPEIFTRKPTFCYTMPYNTTVMSGSTGLDVSLANIIDTKGHRTRIMFRCRNQFDANALRDGFRNFTPSPPAAATTMIPIKPIRTMEELEAEDAALAAKEVRRGWNALGRNLSFRSGPKASIASSGASSKSFSSAISNFVKKKRFFGSTTIDQSSAASDETSTGSATPPIQILDYDGSAPIINAVKATCYSKLAGTKDGKWVRAGPVYLTVFNRRNNPNEKRVIASIRKKNEVVFDRVLDRAKFERTARKGVSICVPVHEEELGDHGWGGIRQNYFILKFQYEREAAFVFGVVGRTDGRGY</sequence>
<evidence type="ECO:0000313" key="4">
    <source>
        <dbReference type="EMBL" id="RPA79311.1"/>
    </source>
</evidence>
<feature type="compositionally biased region" description="Basic residues" evidence="1">
    <location>
        <begin position="414"/>
        <end position="424"/>
    </location>
</feature>
<feature type="compositionally biased region" description="Polar residues" evidence="1">
    <location>
        <begin position="1325"/>
        <end position="1342"/>
    </location>
</feature>